<feature type="compositionally biased region" description="Polar residues" evidence="2">
    <location>
        <begin position="183"/>
        <end position="214"/>
    </location>
</feature>
<sequence>MPRTVALYNGDNNAIGIEDCVVAVGRIDGVTAVRGGGRPRDKVVTSSMTTSEANDNKLAMAVEFDHMYTGCSDSKASIGKDIEVQHLKDLLLLHLDLIQQQSEQLVAKDKQIKTLRDENENLRAKLERMDRRVCLSLHKRPSEASTNTENVVEKIPEVTSVKQTKSEFPSDKPDSTEAPLNKTPPSSITSKTGSPTIKTLSLSNKPGSPPSSRTGFPGNKTGLLCNKPVSPSNKVVSPITTKNASPPCTKVGSPPSKLGSPSSKTGTHSTKICFPVSKAGPPGTKATSPCRITESNGSKADSASEKAGSPGKPGSPSNKLVSSKPVSPCSKPLSPSSKTVPLPSKATSPSNKVASPPSKPGSPSSKIGAPPSNKTVSQPSKATSPPSKAVSPPSKAVSPPSKAPSPPSKAISPPSKAVSPPSKAVSPSSKTTSPPNKATSPPSKATSPPSKATSPPSKATSPLSKATSPPSKATSPPSKAISPPSKATSPPSKATFPPSKAISPTKATSPPSKVIISPPSKVITSPLSKVISLPSKAASPPSKVTSPPSKPISPPLKTSSPPHKGGLSPKSTRIELTRRPSPKAITPKTSPRERCTRRETTESLLSENESDIESVLDPSRKETSKIAERRDSRQAVKRRSESENELPTKKIKSDDLNDSSGATDHNLRSRDKSNQKIKDTIKQSSPVPAVERPATPTSRAAALEAKKLRQKLLLKGQPPAGRPVRGEGILNTSVSYYLPYGILVQDPNPEEECLQAQIPRWGTRILTSLYVMEGTENLEDEVFLKRHAKPEQDEKRRKRWDLQRMREQRHYERLRERYEGRQNPSEPEVSGYRTLWPNPESAVYLHVDDCLPVCAFGQPMARIPPQEFLLPWLSGRCQDGVSTRRRKRP</sequence>
<dbReference type="Proteomes" id="UP000747542">
    <property type="component" value="Unassembled WGS sequence"/>
</dbReference>
<organism evidence="4 5">
    <name type="scientific">Homarus americanus</name>
    <name type="common">American lobster</name>
    <dbReference type="NCBI Taxonomy" id="6706"/>
    <lineage>
        <taxon>Eukaryota</taxon>
        <taxon>Metazoa</taxon>
        <taxon>Ecdysozoa</taxon>
        <taxon>Arthropoda</taxon>
        <taxon>Crustacea</taxon>
        <taxon>Multicrustacea</taxon>
        <taxon>Malacostraca</taxon>
        <taxon>Eumalacostraca</taxon>
        <taxon>Eucarida</taxon>
        <taxon>Decapoda</taxon>
        <taxon>Pleocyemata</taxon>
        <taxon>Astacidea</taxon>
        <taxon>Nephropoidea</taxon>
        <taxon>Nephropidae</taxon>
        <taxon>Homarus</taxon>
    </lineage>
</organism>
<feature type="domain" description="PEHE" evidence="3">
    <location>
        <begin position="755"/>
        <end position="872"/>
    </location>
</feature>
<evidence type="ECO:0000259" key="3">
    <source>
        <dbReference type="PROSITE" id="PS52052"/>
    </source>
</evidence>
<dbReference type="SMART" id="SM01300">
    <property type="entry name" value="PEHE"/>
    <property type="match status" value="1"/>
</dbReference>
<dbReference type="Pfam" id="PF15275">
    <property type="entry name" value="PEHE"/>
    <property type="match status" value="1"/>
</dbReference>
<dbReference type="InterPro" id="IPR029332">
    <property type="entry name" value="PEHE_dom"/>
</dbReference>
<dbReference type="PANTHER" id="PTHR21656:SF2">
    <property type="entry name" value="MALE-SPECIFIC LETHAL 1 HOMOLOG"/>
    <property type="match status" value="1"/>
</dbReference>
<dbReference type="Gene3D" id="6.10.250.2000">
    <property type="match status" value="1"/>
</dbReference>
<feature type="compositionally biased region" description="Low complexity" evidence="2">
    <location>
        <begin position="509"/>
        <end position="523"/>
    </location>
</feature>
<feature type="compositionally biased region" description="Basic and acidic residues" evidence="2">
    <location>
        <begin position="665"/>
        <end position="681"/>
    </location>
</feature>
<feature type="compositionally biased region" description="Low complexity" evidence="2">
    <location>
        <begin position="408"/>
        <end position="495"/>
    </location>
</feature>
<feature type="compositionally biased region" description="Low complexity" evidence="2">
    <location>
        <begin position="319"/>
        <end position="338"/>
    </location>
</feature>
<keyword evidence="5" id="KW-1185">Reference proteome</keyword>
<keyword evidence="1" id="KW-0175">Coiled coil</keyword>
<protein>
    <submittedName>
        <fullName evidence="4">Male-specific lethal 1-like 1-like</fullName>
    </submittedName>
</protein>
<feature type="compositionally biased region" description="Low complexity" evidence="2">
    <location>
        <begin position="379"/>
        <end position="400"/>
    </location>
</feature>
<dbReference type="Gene3D" id="1.20.5.170">
    <property type="match status" value="1"/>
</dbReference>
<feature type="compositionally biased region" description="Low complexity" evidence="2">
    <location>
        <begin position="250"/>
        <end position="266"/>
    </location>
</feature>
<gene>
    <name evidence="4" type="primary">msl1l1-L</name>
    <name evidence="4" type="ORF">Hamer_G009638</name>
</gene>
<proteinExistence type="predicted"/>
<feature type="compositionally biased region" description="Low complexity" evidence="2">
    <location>
        <begin position="531"/>
        <end position="547"/>
    </location>
</feature>
<evidence type="ECO:0000313" key="4">
    <source>
        <dbReference type="EMBL" id="KAG7172280.1"/>
    </source>
</evidence>
<feature type="compositionally biased region" description="Basic and acidic residues" evidence="2">
    <location>
        <begin position="590"/>
        <end position="601"/>
    </location>
</feature>
<evidence type="ECO:0000313" key="5">
    <source>
        <dbReference type="Proteomes" id="UP000747542"/>
    </source>
</evidence>
<dbReference type="GO" id="GO:0072487">
    <property type="term" value="C:MSL complex"/>
    <property type="evidence" value="ECO:0007669"/>
    <property type="project" value="InterPro"/>
</dbReference>
<reference evidence="4" key="1">
    <citation type="journal article" date="2021" name="Sci. Adv.">
        <title>The American lobster genome reveals insights on longevity, neural, and immune adaptations.</title>
        <authorList>
            <person name="Polinski J.M."/>
            <person name="Zimin A.V."/>
            <person name="Clark K.F."/>
            <person name="Kohn A.B."/>
            <person name="Sadowski N."/>
            <person name="Timp W."/>
            <person name="Ptitsyn A."/>
            <person name="Khanna P."/>
            <person name="Romanova D.Y."/>
            <person name="Williams P."/>
            <person name="Greenwood S.J."/>
            <person name="Moroz L.L."/>
            <person name="Walt D.R."/>
            <person name="Bodnar A.G."/>
        </authorList>
    </citation>
    <scope>NUCLEOTIDE SEQUENCE</scope>
    <source>
        <strain evidence="4">GMGI-L3</strain>
    </source>
</reference>
<feature type="compositionally biased region" description="Polar residues" evidence="2">
    <location>
        <begin position="229"/>
        <end position="246"/>
    </location>
</feature>
<name>A0A8J5N323_HOMAM</name>
<accession>A0A8J5N323</accession>
<feature type="coiled-coil region" evidence="1">
    <location>
        <begin position="98"/>
        <end position="132"/>
    </location>
</feature>
<dbReference type="PROSITE" id="PS52052">
    <property type="entry name" value="PEHE"/>
    <property type="match status" value="1"/>
</dbReference>
<evidence type="ECO:0000256" key="1">
    <source>
        <dbReference type="SAM" id="Coils"/>
    </source>
</evidence>
<dbReference type="AlphaFoldDB" id="A0A8J5N323"/>
<feature type="compositionally biased region" description="Low complexity" evidence="2">
    <location>
        <begin position="361"/>
        <end position="372"/>
    </location>
</feature>
<dbReference type="InterPro" id="IPR026711">
    <property type="entry name" value="Msl-1"/>
</dbReference>
<comment type="caution">
    <text evidence="4">The sequence shown here is derived from an EMBL/GenBank/DDBJ whole genome shotgun (WGS) entry which is preliminary data.</text>
</comment>
<feature type="compositionally biased region" description="Basic and acidic residues" evidence="2">
    <location>
        <begin position="618"/>
        <end position="655"/>
    </location>
</feature>
<dbReference type="PANTHER" id="PTHR21656">
    <property type="entry name" value="MALE-SPECIFIC LETHAL-1 PROTEIN"/>
    <property type="match status" value="1"/>
</dbReference>
<dbReference type="EMBL" id="JAHLQT010011563">
    <property type="protein sequence ID" value="KAG7172280.1"/>
    <property type="molecule type" value="Genomic_DNA"/>
</dbReference>
<evidence type="ECO:0000256" key="2">
    <source>
        <dbReference type="SAM" id="MobiDB-lite"/>
    </source>
</evidence>
<feature type="compositionally biased region" description="Basic and acidic residues" evidence="2">
    <location>
        <begin position="164"/>
        <end position="175"/>
    </location>
</feature>
<dbReference type="GO" id="GO:0003682">
    <property type="term" value="F:chromatin binding"/>
    <property type="evidence" value="ECO:0007669"/>
    <property type="project" value="TreeGrafter"/>
</dbReference>
<feature type="region of interest" description="Disordered" evidence="2">
    <location>
        <begin position="138"/>
        <end position="699"/>
    </location>
</feature>